<dbReference type="FunFam" id="1.10.357.140:FF:000005">
    <property type="entry name" value="UbiA prenyltransferase domain-containing protein 1"/>
    <property type="match status" value="1"/>
</dbReference>
<name>A0A6V7HFT0_9HYME</name>
<comment type="pathway">
    <text evidence="2">Quinol/quinone metabolism; menaquinone biosynthesis.</text>
</comment>
<keyword evidence="5" id="KW-0637">Prenyltransferase</keyword>
<dbReference type="GO" id="GO:0000139">
    <property type="term" value="C:Golgi membrane"/>
    <property type="evidence" value="ECO:0007669"/>
    <property type="project" value="TreeGrafter"/>
</dbReference>
<dbReference type="InterPro" id="IPR026046">
    <property type="entry name" value="UBIAD1"/>
</dbReference>
<dbReference type="OrthoDB" id="203513at2759"/>
<evidence type="ECO:0000313" key="13">
    <source>
        <dbReference type="Proteomes" id="UP000752696"/>
    </source>
</evidence>
<evidence type="ECO:0000313" key="12">
    <source>
        <dbReference type="EMBL" id="CAD1478234.1"/>
    </source>
</evidence>
<keyword evidence="4" id="KW-0474">Menaquinone biosynthesis</keyword>
<dbReference type="CDD" id="cd13962">
    <property type="entry name" value="PT_UbiA_UBIAD1"/>
    <property type="match status" value="1"/>
</dbReference>
<feature type="non-terminal residue" evidence="12">
    <location>
        <position position="1"/>
    </location>
</feature>
<keyword evidence="7 11" id="KW-0812">Transmembrane</keyword>
<organism evidence="12 13">
    <name type="scientific">Heterotrigona itama</name>
    <dbReference type="NCBI Taxonomy" id="395501"/>
    <lineage>
        <taxon>Eukaryota</taxon>
        <taxon>Metazoa</taxon>
        <taxon>Ecdysozoa</taxon>
        <taxon>Arthropoda</taxon>
        <taxon>Hexapoda</taxon>
        <taxon>Insecta</taxon>
        <taxon>Pterygota</taxon>
        <taxon>Neoptera</taxon>
        <taxon>Endopterygota</taxon>
        <taxon>Hymenoptera</taxon>
        <taxon>Apocrita</taxon>
        <taxon>Aculeata</taxon>
        <taxon>Apoidea</taxon>
        <taxon>Anthophila</taxon>
        <taxon>Apidae</taxon>
        <taxon>Heterotrigona</taxon>
    </lineage>
</organism>
<dbReference type="GO" id="GO:0005783">
    <property type="term" value="C:endoplasmic reticulum"/>
    <property type="evidence" value="ECO:0007669"/>
    <property type="project" value="TreeGrafter"/>
</dbReference>
<feature type="transmembrane region" description="Helical" evidence="11">
    <location>
        <begin position="280"/>
        <end position="301"/>
    </location>
</feature>
<dbReference type="GO" id="GO:0031966">
    <property type="term" value="C:mitochondrial membrane"/>
    <property type="evidence" value="ECO:0007669"/>
    <property type="project" value="UniProtKB-SubCell"/>
</dbReference>
<evidence type="ECO:0000256" key="8">
    <source>
        <dbReference type="ARBA" id="ARBA00022989"/>
    </source>
</evidence>
<accession>A0A6V7HFT0</accession>
<evidence type="ECO:0000256" key="10">
    <source>
        <dbReference type="ARBA" id="ARBA00023136"/>
    </source>
</evidence>
<dbReference type="Gene3D" id="1.10.357.140">
    <property type="entry name" value="UbiA prenyltransferase"/>
    <property type="match status" value="1"/>
</dbReference>
<evidence type="ECO:0000256" key="7">
    <source>
        <dbReference type="ARBA" id="ARBA00022692"/>
    </source>
</evidence>
<evidence type="ECO:0000256" key="3">
    <source>
        <dbReference type="ARBA" id="ARBA00005985"/>
    </source>
</evidence>
<dbReference type="Proteomes" id="UP000752696">
    <property type="component" value="Unassembled WGS sequence"/>
</dbReference>
<dbReference type="PANTHER" id="PTHR13929:SF0">
    <property type="entry name" value="UBIA PRENYLTRANSFERASE DOMAIN-CONTAINING PROTEIN 1"/>
    <property type="match status" value="1"/>
</dbReference>
<keyword evidence="8 11" id="KW-1133">Transmembrane helix</keyword>
<evidence type="ECO:0000256" key="9">
    <source>
        <dbReference type="ARBA" id="ARBA00023128"/>
    </source>
</evidence>
<protein>
    <recommendedName>
        <fullName evidence="14">UbiA prenyltransferase domain-containing protein 1</fullName>
    </recommendedName>
</protein>
<dbReference type="GO" id="GO:0004659">
    <property type="term" value="F:prenyltransferase activity"/>
    <property type="evidence" value="ECO:0007669"/>
    <property type="project" value="UniProtKB-KW"/>
</dbReference>
<keyword evidence="9" id="KW-0496">Mitochondrion</keyword>
<evidence type="ECO:0000256" key="2">
    <source>
        <dbReference type="ARBA" id="ARBA00004863"/>
    </source>
</evidence>
<evidence type="ECO:0000256" key="6">
    <source>
        <dbReference type="ARBA" id="ARBA00022679"/>
    </source>
</evidence>
<evidence type="ECO:0000256" key="11">
    <source>
        <dbReference type="SAM" id="Phobius"/>
    </source>
</evidence>
<dbReference type="InterPro" id="IPR000537">
    <property type="entry name" value="UbiA_prenyltransferase"/>
</dbReference>
<evidence type="ECO:0000256" key="4">
    <source>
        <dbReference type="ARBA" id="ARBA00022428"/>
    </source>
</evidence>
<dbReference type="GO" id="GO:0042371">
    <property type="term" value="P:vitamin K biosynthetic process"/>
    <property type="evidence" value="ECO:0007669"/>
    <property type="project" value="TreeGrafter"/>
</dbReference>
<feature type="transmembrane region" description="Helical" evidence="11">
    <location>
        <begin position="29"/>
        <end position="48"/>
    </location>
</feature>
<comment type="caution">
    <text evidence="12">The sequence shown here is derived from an EMBL/GenBank/DDBJ whole genome shotgun (WGS) entry which is preliminary data.</text>
</comment>
<feature type="transmembrane region" description="Helical" evidence="11">
    <location>
        <begin position="307"/>
        <end position="331"/>
    </location>
</feature>
<keyword evidence="6" id="KW-0808">Transferase</keyword>
<feature type="transmembrane region" description="Helical" evidence="11">
    <location>
        <begin position="351"/>
        <end position="371"/>
    </location>
</feature>
<comment type="similarity">
    <text evidence="3">Belongs to the UbiA prenyltransferase family.</text>
</comment>
<dbReference type="InterPro" id="IPR044878">
    <property type="entry name" value="UbiA_sf"/>
</dbReference>
<feature type="transmembrane region" description="Helical" evidence="11">
    <location>
        <begin position="113"/>
        <end position="132"/>
    </location>
</feature>
<keyword evidence="13" id="KW-1185">Reference proteome</keyword>
<evidence type="ECO:0000256" key="1">
    <source>
        <dbReference type="ARBA" id="ARBA00004225"/>
    </source>
</evidence>
<feature type="transmembrane region" description="Helical" evidence="11">
    <location>
        <begin position="82"/>
        <end position="106"/>
    </location>
</feature>
<dbReference type="AlphaFoldDB" id="A0A6V7HFT0"/>
<gene>
    <name evidence="12" type="ORF">MHI_LOCUS784762</name>
</gene>
<evidence type="ECO:0000256" key="5">
    <source>
        <dbReference type="ARBA" id="ARBA00022602"/>
    </source>
</evidence>
<dbReference type="UniPathway" id="UPA00079"/>
<keyword evidence="10 11" id="KW-0472">Membrane</keyword>
<reference evidence="12" key="1">
    <citation type="submission" date="2020-07" db="EMBL/GenBank/DDBJ databases">
        <authorList>
            <person name="Nazaruddin N."/>
        </authorList>
    </citation>
    <scope>NUCLEOTIDE SEQUENCE</scope>
</reference>
<dbReference type="PANTHER" id="PTHR13929">
    <property type="entry name" value="1,4-DIHYDROXY-2-NAPHTHOATE OCTAPRENYLTRANSFERASE"/>
    <property type="match status" value="1"/>
</dbReference>
<sequence>QSSRFRCVLTKNADTNAFLRRGIHWIKSYIKVSIFNVLFSMMSNGIWVSTEEVGGKPMSNNKNCPPVTSSTLNSPLMKLSSYFLAVRPWSLSASLMPTLLGSALAYRLTSTASFSWISLILTVYTVFCVHGAGNVVNTYFDYIKGVDSRKSDDRILVDQLLSKDELVSLGALLYTAGCLGFVLLTTISPAKMEHLALVYFGGLSSSFLYTGGIGFKYIALGDVLILVIFGPISVLFAFMAQTGYIELGTIYYAIPLALNTEAILHSNNTRDLESDKKAGIVTLAILIGHTVSHVLYAFLLFTPYVTLVVLALRYSIWFLLPVTTLPTAFKIEKQFRSPHMIQSVPKQTAKLNMFLGILYVIACLLVDPLPYL</sequence>
<evidence type="ECO:0008006" key="14">
    <source>
        <dbReference type="Google" id="ProtNLM"/>
    </source>
</evidence>
<feature type="transmembrane region" description="Helical" evidence="11">
    <location>
        <begin position="223"/>
        <end position="240"/>
    </location>
</feature>
<dbReference type="GO" id="GO:0009234">
    <property type="term" value="P:menaquinone biosynthetic process"/>
    <property type="evidence" value="ECO:0007669"/>
    <property type="project" value="UniProtKB-UniPathway"/>
</dbReference>
<dbReference type="EMBL" id="CAJDYZ010010622">
    <property type="protein sequence ID" value="CAD1478234.1"/>
    <property type="molecule type" value="Genomic_DNA"/>
</dbReference>
<comment type="subcellular location">
    <subcellularLocation>
        <location evidence="1">Mitochondrion membrane</location>
        <topology evidence="1">Multi-pass membrane protein</topology>
    </subcellularLocation>
</comment>
<feature type="transmembrane region" description="Helical" evidence="11">
    <location>
        <begin position="166"/>
        <end position="184"/>
    </location>
</feature>
<feature type="transmembrane region" description="Helical" evidence="11">
    <location>
        <begin position="196"/>
        <end position="217"/>
    </location>
</feature>
<proteinExistence type="inferred from homology"/>
<dbReference type="Pfam" id="PF01040">
    <property type="entry name" value="UbiA"/>
    <property type="match status" value="1"/>
</dbReference>